<dbReference type="Proteomes" id="UP000689967">
    <property type="component" value="Unassembled WGS sequence"/>
</dbReference>
<reference evidence="2 3" key="1">
    <citation type="submission" date="2021-01" db="EMBL/GenBank/DDBJ databases">
        <title>Roseomonas sp. nov, a bacterium isolated from an oil production mixture in Yumen Oilfield.</title>
        <authorList>
            <person name="Wu D."/>
        </authorList>
    </citation>
    <scope>NUCLEOTIDE SEQUENCE [LARGE SCALE GENOMIC DNA]</scope>
    <source>
        <strain evidence="2 3">ROY-5-3</strain>
    </source>
</reference>
<comment type="caution">
    <text evidence="2">The sequence shown here is derived from an EMBL/GenBank/DDBJ whole genome shotgun (WGS) entry which is preliminary data.</text>
</comment>
<sequence>MMRLFWSSRSPFARKVMVAAHELGVAERIALDRVVVSATACQAQVMAHNPLSQIPTLLLADGTALFDSAVIVEWLDRHHGPHRLLPEEVGPRFAVLRLQALGDGIMENSVRRLGENLRGPLASAPHAAAHGLKIAAALDRLEPEVAGLEAVTAGSIAIGCALAHLDFRHATLAWRDGRPALAAWHARFSERPAMRATAYRDEH</sequence>
<evidence type="ECO:0000259" key="1">
    <source>
        <dbReference type="PROSITE" id="PS50404"/>
    </source>
</evidence>
<organism evidence="2 3">
    <name type="scientific">Falsiroseomonas oleicola</name>
    <dbReference type="NCBI Taxonomy" id="2801474"/>
    <lineage>
        <taxon>Bacteria</taxon>
        <taxon>Pseudomonadati</taxon>
        <taxon>Pseudomonadota</taxon>
        <taxon>Alphaproteobacteria</taxon>
        <taxon>Acetobacterales</taxon>
        <taxon>Roseomonadaceae</taxon>
        <taxon>Falsiroseomonas</taxon>
    </lineage>
</organism>
<feature type="domain" description="GST N-terminal" evidence="1">
    <location>
        <begin position="1"/>
        <end position="83"/>
    </location>
</feature>
<evidence type="ECO:0000313" key="2">
    <source>
        <dbReference type="EMBL" id="MBU8544823.1"/>
    </source>
</evidence>
<gene>
    <name evidence="2" type="ORF">JJQ90_13970</name>
</gene>
<dbReference type="Pfam" id="PF13409">
    <property type="entry name" value="GST_N_2"/>
    <property type="match status" value="1"/>
</dbReference>
<dbReference type="Pfam" id="PF13410">
    <property type="entry name" value="GST_C_2"/>
    <property type="match status" value="1"/>
</dbReference>
<dbReference type="RefSeq" id="WP_216876413.1">
    <property type="nucleotide sequence ID" value="NZ_JAERQM010000004.1"/>
</dbReference>
<protein>
    <submittedName>
        <fullName evidence="2">Glutathione S-transferase N-terminal domain-containing protein</fullName>
    </submittedName>
</protein>
<name>A0ABS6HAV5_9PROT</name>
<proteinExistence type="predicted"/>
<dbReference type="InterPro" id="IPR004045">
    <property type="entry name" value="Glutathione_S-Trfase_N"/>
</dbReference>
<dbReference type="CDD" id="cd03205">
    <property type="entry name" value="GST_C_6"/>
    <property type="match status" value="1"/>
</dbReference>
<accession>A0ABS6HAV5</accession>
<evidence type="ECO:0000313" key="3">
    <source>
        <dbReference type="Proteomes" id="UP000689967"/>
    </source>
</evidence>
<dbReference type="PROSITE" id="PS50404">
    <property type="entry name" value="GST_NTER"/>
    <property type="match status" value="1"/>
</dbReference>
<dbReference type="PANTHER" id="PTHR42673:SF4">
    <property type="entry name" value="MALEYLACETOACETATE ISOMERASE"/>
    <property type="match status" value="1"/>
</dbReference>
<keyword evidence="3" id="KW-1185">Reference proteome</keyword>
<dbReference type="PANTHER" id="PTHR42673">
    <property type="entry name" value="MALEYLACETOACETATE ISOMERASE"/>
    <property type="match status" value="1"/>
</dbReference>
<dbReference type="EMBL" id="JAERQM010000004">
    <property type="protein sequence ID" value="MBU8544823.1"/>
    <property type="molecule type" value="Genomic_DNA"/>
</dbReference>